<keyword evidence="5 8" id="KW-0648">Protein biosynthesis</keyword>
<reference evidence="9" key="1">
    <citation type="submission" date="2022-05" db="EMBL/GenBank/DDBJ databases">
        <title>Expanded diversity of anoxic marine methylotrophy in a Black Sea sulfate reducing microorganism.</title>
        <authorList>
            <person name="Fischer P.Q."/>
            <person name="Stams A.J.M."/>
            <person name="Villanueva L."/>
            <person name="Sousa D.Z."/>
        </authorList>
    </citation>
    <scope>NUCLEOTIDE SEQUENCE</scope>
    <source>
        <strain evidence="9">P130</strain>
    </source>
</reference>
<dbReference type="InterPro" id="IPR015424">
    <property type="entry name" value="PyrdxlP-dep_Trfase"/>
</dbReference>
<dbReference type="InterPro" id="IPR004534">
    <property type="entry name" value="SelA_trans"/>
</dbReference>
<dbReference type="InterPro" id="IPR018319">
    <property type="entry name" value="SelA-like"/>
</dbReference>
<comment type="function">
    <text evidence="8">Converts seryl-tRNA(Sec) to selenocysteinyl-tRNA(Sec) required for selenoprotein biosynthesis.</text>
</comment>
<comment type="catalytic activity">
    <reaction evidence="8">
        <text>L-seryl-tRNA(Sec) + selenophosphate + H(+) = L-selenocysteinyl-tRNA(Sec) + phosphate</text>
        <dbReference type="Rhea" id="RHEA:22728"/>
        <dbReference type="Rhea" id="RHEA-COMP:9742"/>
        <dbReference type="Rhea" id="RHEA-COMP:9743"/>
        <dbReference type="ChEBI" id="CHEBI:15378"/>
        <dbReference type="ChEBI" id="CHEBI:16144"/>
        <dbReference type="ChEBI" id="CHEBI:43474"/>
        <dbReference type="ChEBI" id="CHEBI:78533"/>
        <dbReference type="ChEBI" id="CHEBI:78573"/>
        <dbReference type="EC" id="2.9.1.1"/>
    </reaction>
</comment>
<evidence type="ECO:0000256" key="7">
    <source>
        <dbReference type="ARBA" id="ARBA00044507"/>
    </source>
</evidence>
<dbReference type="NCBIfam" id="TIGR00474">
    <property type="entry name" value="selA"/>
    <property type="match status" value="1"/>
</dbReference>
<evidence type="ECO:0000256" key="6">
    <source>
        <dbReference type="ARBA" id="ARBA00023266"/>
    </source>
</evidence>
<comment type="subcellular location">
    <subcellularLocation>
        <location evidence="8">Cytoplasm</location>
    </subcellularLocation>
</comment>
<dbReference type="Gene3D" id="3.40.640.10">
    <property type="entry name" value="Type I PLP-dependent aspartate aminotransferase-like (Major domain)"/>
    <property type="match status" value="1"/>
</dbReference>
<dbReference type="HAMAP" id="MF_00423">
    <property type="entry name" value="SelA"/>
    <property type="match status" value="1"/>
</dbReference>
<gene>
    <name evidence="8 9" type="primary">selA</name>
    <name evidence="9" type="ORF">M8H41_23235</name>
</gene>
<comment type="similarity">
    <text evidence="7 8">Belongs to the SelA family.</text>
</comment>
<dbReference type="RefSeq" id="WP_302050198.1">
    <property type="nucleotide sequence ID" value="NZ_JAMJEV010000031.1"/>
</dbReference>
<feature type="modified residue" description="N6-(pyridoxal phosphate)lysine" evidence="8">
    <location>
        <position position="291"/>
    </location>
</feature>
<keyword evidence="6 8" id="KW-0711">Selenium</keyword>
<accession>A0ABT8QWL4</accession>
<name>A0ABT8QWL4_9FIRM</name>
<proteinExistence type="inferred from homology"/>
<keyword evidence="2 8" id="KW-0963">Cytoplasm</keyword>
<keyword evidence="3 8" id="KW-0808">Transferase</keyword>
<evidence type="ECO:0000256" key="8">
    <source>
        <dbReference type="HAMAP-Rule" id="MF_00423"/>
    </source>
</evidence>
<dbReference type="InterPro" id="IPR015421">
    <property type="entry name" value="PyrdxlP-dep_Trfase_major"/>
</dbReference>
<evidence type="ECO:0000256" key="3">
    <source>
        <dbReference type="ARBA" id="ARBA00022679"/>
    </source>
</evidence>
<dbReference type="PANTHER" id="PTHR32328:SF0">
    <property type="entry name" value="L-SERYL-TRNA(SEC) SELENIUM TRANSFERASE"/>
    <property type="match status" value="1"/>
</dbReference>
<protein>
    <recommendedName>
        <fullName evidence="8">L-seryl-tRNA(Sec) selenium transferase</fullName>
        <ecNumber evidence="8">2.9.1.1</ecNumber>
    </recommendedName>
    <alternativeName>
        <fullName evidence="8">Selenocysteine synthase</fullName>
        <shortName evidence="8">Sec synthase</shortName>
    </alternativeName>
    <alternativeName>
        <fullName evidence="8">Selenocysteinyl-tRNA(Sec) synthase</fullName>
    </alternativeName>
</protein>
<evidence type="ECO:0000256" key="4">
    <source>
        <dbReference type="ARBA" id="ARBA00022898"/>
    </source>
</evidence>
<dbReference type="GO" id="GO:0004125">
    <property type="term" value="F:L-seryl-tRNA(Sec) selenium transferase activity"/>
    <property type="evidence" value="ECO:0007669"/>
    <property type="project" value="UniProtKB-EC"/>
</dbReference>
<evidence type="ECO:0000256" key="2">
    <source>
        <dbReference type="ARBA" id="ARBA00022490"/>
    </source>
</evidence>
<sequence>MEEKQALLRALPKVDDLLRRLSTVTADMPGQVVKRVVQEQIDLCRHAILDGNPSEVGVPGITDRILTALGQVLQCHLRGVINATGVILHTNLGRARLSDEAMETLTAAATGYSNLEYDLESGERGSRYAHVEALLTEITGAEAALVVNNNAAAVYLILDTLAKGTEVIVSRGELVEIGGSFRVPNIMAHSGCKLVEVGTTNKTHPADYANAIKDETGALLKVHTSNYRIVGFTQEVPLTQLWEIGQENRLPVIYDLGSGLLAQLEDYGIRTEPTVAECVPYADVLCFSGDKLLGGPQAGIIVGSKALVDRMKKNHLLRALRIDKLTLAALEYTLRQYLDPDNAVKSIPTLRMITSPVSEMEAKAKMLISLLEARPDVHYSMMDTLSQIGGGSLPDVTLASCAVGILSDRLSANAMEERLRMGNPPVIARVSQDSVLLDMRTVDGNEIPTLAACLNHISKT</sequence>
<dbReference type="EMBL" id="JAMJEV010000031">
    <property type="protein sequence ID" value="MDO0825728.1"/>
    <property type="molecule type" value="Genomic_DNA"/>
</dbReference>
<evidence type="ECO:0000256" key="1">
    <source>
        <dbReference type="ARBA" id="ARBA00001933"/>
    </source>
</evidence>
<evidence type="ECO:0000256" key="5">
    <source>
        <dbReference type="ARBA" id="ARBA00022917"/>
    </source>
</evidence>
<dbReference type="Proteomes" id="UP001176021">
    <property type="component" value="Unassembled WGS sequence"/>
</dbReference>
<comment type="cofactor">
    <cofactor evidence="1 8">
        <name>pyridoxal 5'-phosphate</name>
        <dbReference type="ChEBI" id="CHEBI:597326"/>
    </cofactor>
</comment>
<dbReference type="SUPFAM" id="SSF53383">
    <property type="entry name" value="PLP-dependent transferases"/>
    <property type="match status" value="1"/>
</dbReference>
<dbReference type="PANTHER" id="PTHR32328">
    <property type="entry name" value="L-SERYL-TRNA(SEC) SELENIUM TRANSFERASE"/>
    <property type="match status" value="1"/>
</dbReference>
<dbReference type="Gene3D" id="3.90.1150.180">
    <property type="match status" value="1"/>
</dbReference>
<organism evidence="9 10">
    <name type="scientific">Desulfosporosinus nitroreducens</name>
    <dbReference type="NCBI Taxonomy" id="2018668"/>
    <lineage>
        <taxon>Bacteria</taxon>
        <taxon>Bacillati</taxon>
        <taxon>Bacillota</taxon>
        <taxon>Clostridia</taxon>
        <taxon>Eubacteriales</taxon>
        <taxon>Desulfitobacteriaceae</taxon>
        <taxon>Desulfosporosinus</taxon>
    </lineage>
</organism>
<keyword evidence="10" id="KW-1185">Reference proteome</keyword>
<evidence type="ECO:0000313" key="9">
    <source>
        <dbReference type="EMBL" id="MDO0825728.1"/>
    </source>
</evidence>
<dbReference type="EC" id="2.9.1.1" evidence="8"/>
<keyword evidence="4 8" id="KW-0663">Pyridoxal phosphate</keyword>
<dbReference type="Pfam" id="PF03841">
    <property type="entry name" value="SelA"/>
    <property type="match status" value="1"/>
</dbReference>
<evidence type="ECO:0000313" key="10">
    <source>
        <dbReference type="Proteomes" id="UP001176021"/>
    </source>
</evidence>
<comment type="caution">
    <text evidence="9">The sequence shown here is derived from an EMBL/GenBank/DDBJ whole genome shotgun (WGS) entry which is preliminary data.</text>
</comment>
<comment type="pathway">
    <text evidence="8">Aminoacyl-tRNA biosynthesis; selenocysteinyl-tRNA(Sec) biosynthesis; selenocysteinyl-tRNA(Sec) from L-seryl-tRNA(Sec) (bacterial route): step 1/1.</text>
</comment>